<protein>
    <submittedName>
        <fullName evidence="5">Uncharacterized protein LOC124295411</fullName>
    </submittedName>
</protein>
<evidence type="ECO:0000256" key="2">
    <source>
        <dbReference type="SAM" id="Phobius"/>
    </source>
</evidence>
<feature type="region of interest" description="Disordered" evidence="1">
    <location>
        <begin position="1"/>
        <end position="35"/>
    </location>
</feature>
<name>A0ABM3GM14_NEOLC</name>
<feature type="transmembrane region" description="Helical" evidence="2">
    <location>
        <begin position="47"/>
        <end position="69"/>
    </location>
</feature>
<feature type="transmembrane region" description="Helical" evidence="2">
    <location>
        <begin position="149"/>
        <end position="175"/>
    </location>
</feature>
<organism evidence="4 5">
    <name type="scientific">Neodiprion lecontei</name>
    <name type="common">Redheaded pine sawfly</name>
    <dbReference type="NCBI Taxonomy" id="441921"/>
    <lineage>
        <taxon>Eukaryota</taxon>
        <taxon>Metazoa</taxon>
        <taxon>Ecdysozoa</taxon>
        <taxon>Arthropoda</taxon>
        <taxon>Hexapoda</taxon>
        <taxon>Insecta</taxon>
        <taxon>Pterygota</taxon>
        <taxon>Neoptera</taxon>
        <taxon>Endopterygota</taxon>
        <taxon>Hymenoptera</taxon>
        <taxon>Tenthredinoidea</taxon>
        <taxon>Diprionidae</taxon>
        <taxon>Diprioninae</taxon>
        <taxon>Neodiprion</taxon>
    </lineage>
</organism>
<keyword evidence="2" id="KW-0812">Transmembrane</keyword>
<sequence length="321" mass="35916">MKKDNSFDKDLEGLKTSDKGERKSRNDHESGKEKQDHSDIVHASFRFLQCIAAGLVFVYHIIGIWLNGISNLSDLSIIIIYPCCFLASLVLAISRMLKFIPNPKPIVPVTISVIGWICMLTGAILIMRHAELSIDVHTMTDHEIAESPIFIHDLSVCALSLIGSSVYIVHAWLLYDCWWWDKKKEKEMQANESAGESINGSRNGMTSGGTEAKYQPDGTSGMTLPGTSSGQNRSNEPGNTKVRRTSKLLEKLRGNSKTEVDEIDPFVDLDKILQESMGPKEINIEDEPVQLYCCCVEFIRMLKQECKSSVPGHEFQVVHVM</sequence>
<keyword evidence="4" id="KW-1185">Reference proteome</keyword>
<dbReference type="Proteomes" id="UP000829291">
    <property type="component" value="Chromosome 7"/>
</dbReference>
<evidence type="ECO:0000313" key="5">
    <source>
        <dbReference type="RefSeq" id="XP_046601307.1"/>
    </source>
</evidence>
<feature type="domain" description="DUF7775" evidence="3">
    <location>
        <begin position="42"/>
        <end position="177"/>
    </location>
</feature>
<dbReference type="InterPro" id="IPR056677">
    <property type="entry name" value="DUF7775"/>
</dbReference>
<accession>A0ABM3GM14</accession>
<feature type="transmembrane region" description="Helical" evidence="2">
    <location>
        <begin position="106"/>
        <end position="129"/>
    </location>
</feature>
<evidence type="ECO:0000313" key="4">
    <source>
        <dbReference type="Proteomes" id="UP000829291"/>
    </source>
</evidence>
<dbReference type="GeneID" id="124295411"/>
<gene>
    <name evidence="5" type="primary">LOC124295411</name>
</gene>
<dbReference type="RefSeq" id="XP_046601307.1">
    <property type="nucleotide sequence ID" value="XM_046745351.1"/>
</dbReference>
<dbReference type="Pfam" id="PF24985">
    <property type="entry name" value="DUF7775"/>
    <property type="match status" value="1"/>
</dbReference>
<proteinExistence type="predicted"/>
<evidence type="ECO:0000256" key="1">
    <source>
        <dbReference type="SAM" id="MobiDB-lite"/>
    </source>
</evidence>
<keyword evidence="2" id="KW-1133">Transmembrane helix</keyword>
<reference evidence="5" key="1">
    <citation type="submission" date="2025-08" db="UniProtKB">
        <authorList>
            <consortium name="RefSeq"/>
        </authorList>
    </citation>
    <scope>IDENTIFICATION</scope>
    <source>
        <tissue evidence="5">Thorax and Abdomen</tissue>
    </source>
</reference>
<feature type="region of interest" description="Disordered" evidence="1">
    <location>
        <begin position="190"/>
        <end position="240"/>
    </location>
</feature>
<evidence type="ECO:0000259" key="3">
    <source>
        <dbReference type="Pfam" id="PF24985"/>
    </source>
</evidence>
<keyword evidence="2" id="KW-0472">Membrane</keyword>
<feature type="compositionally biased region" description="Polar residues" evidence="1">
    <location>
        <begin position="190"/>
        <end position="209"/>
    </location>
</feature>
<feature type="compositionally biased region" description="Polar residues" evidence="1">
    <location>
        <begin position="217"/>
        <end position="238"/>
    </location>
</feature>
<feature type="transmembrane region" description="Helical" evidence="2">
    <location>
        <begin position="75"/>
        <end position="94"/>
    </location>
</feature>